<gene>
    <name evidence="2" type="ORF">LTR09_001756</name>
</gene>
<name>A0AAJ0LW72_9PEZI</name>
<comment type="caution">
    <text evidence="2">The sequence shown here is derived from an EMBL/GenBank/DDBJ whole genome shotgun (WGS) entry which is preliminary data.</text>
</comment>
<reference evidence="2" key="1">
    <citation type="submission" date="2023-04" db="EMBL/GenBank/DDBJ databases">
        <title>Black Yeasts Isolated from many extreme environments.</title>
        <authorList>
            <person name="Coleine C."/>
            <person name="Stajich J.E."/>
            <person name="Selbmann L."/>
        </authorList>
    </citation>
    <scope>NUCLEOTIDE SEQUENCE</scope>
    <source>
        <strain evidence="2">CCFEE 5312</strain>
    </source>
</reference>
<accession>A0AAJ0LW72</accession>
<dbReference type="EMBL" id="JAWDJX010000003">
    <property type="protein sequence ID" value="KAK3057572.1"/>
    <property type="molecule type" value="Genomic_DNA"/>
</dbReference>
<feature type="region of interest" description="Disordered" evidence="1">
    <location>
        <begin position="1"/>
        <end position="94"/>
    </location>
</feature>
<feature type="compositionally biased region" description="Basic residues" evidence="1">
    <location>
        <begin position="12"/>
        <end position="21"/>
    </location>
</feature>
<evidence type="ECO:0000313" key="2">
    <source>
        <dbReference type="EMBL" id="KAK3057572.1"/>
    </source>
</evidence>
<feature type="compositionally biased region" description="Low complexity" evidence="1">
    <location>
        <begin position="278"/>
        <end position="298"/>
    </location>
</feature>
<protein>
    <submittedName>
        <fullName evidence="2">Uncharacterized protein</fullName>
    </submittedName>
</protein>
<feature type="compositionally biased region" description="Polar residues" evidence="1">
    <location>
        <begin position="78"/>
        <end position="94"/>
    </location>
</feature>
<feature type="compositionally biased region" description="Polar residues" evidence="1">
    <location>
        <begin position="34"/>
        <end position="43"/>
    </location>
</feature>
<evidence type="ECO:0000256" key="1">
    <source>
        <dbReference type="SAM" id="MobiDB-lite"/>
    </source>
</evidence>
<organism evidence="2 3">
    <name type="scientific">Extremus antarcticus</name>
    <dbReference type="NCBI Taxonomy" id="702011"/>
    <lineage>
        <taxon>Eukaryota</taxon>
        <taxon>Fungi</taxon>
        <taxon>Dikarya</taxon>
        <taxon>Ascomycota</taxon>
        <taxon>Pezizomycotina</taxon>
        <taxon>Dothideomycetes</taxon>
        <taxon>Dothideomycetidae</taxon>
        <taxon>Mycosphaerellales</taxon>
        <taxon>Extremaceae</taxon>
        <taxon>Extremus</taxon>
    </lineage>
</organism>
<feature type="compositionally biased region" description="Low complexity" evidence="1">
    <location>
        <begin position="44"/>
        <end position="55"/>
    </location>
</feature>
<evidence type="ECO:0000313" key="3">
    <source>
        <dbReference type="Proteomes" id="UP001271007"/>
    </source>
</evidence>
<dbReference type="Proteomes" id="UP001271007">
    <property type="component" value="Unassembled WGS sequence"/>
</dbReference>
<dbReference type="AlphaFoldDB" id="A0AAJ0LW72"/>
<sequence length="304" mass="33587">MAWSRPTVHMFGTHKHAKKMQVIRSRIPAPPSRSTPRLSKSDGTTTASPSSSTPSMRKEHTMGQASAHLVGDLPLRSANPQSRSHAPKVQSASTYATTSPYISAHLGEPCTFGSLDHILACGHKVLTLQPEACASNCHQPRSPLVNPRRVDEPFNCLACITEDIRTKLERKADSFRDELEVVARETGKQDEMAWIRKKVEIVGVAWKDQALGEICAKIKGGRMCRAFYLDPEFEQLVETAVQRRVEAKKIERPVMGPDRPKAQAVVPLQEDICHLRPPRTSSPSSSSGSRSSSRSGSRLPVRKR</sequence>
<keyword evidence="3" id="KW-1185">Reference proteome</keyword>
<feature type="region of interest" description="Disordered" evidence="1">
    <location>
        <begin position="252"/>
        <end position="304"/>
    </location>
</feature>
<proteinExistence type="predicted"/>